<dbReference type="EMBL" id="JANPWB010000015">
    <property type="protein sequence ID" value="KAJ1092545.1"/>
    <property type="molecule type" value="Genomic_DNA"/>
</dbReference>
<evidence type="ECO:0000256" key="1">
    <source>
        <dbReference type="SAM" id="MobiDB-lite"/>
    </source>
</evidence>
<name>A0AAV7LPP7_PLEWA</name>
<comment type="caution">
    <text evidence="2">The sequence shown here is derived from an EMBL/GenBank/DDBJ whole genome shotgun (WGS) entry which is preliminary data.</text>
</comment>
<keyword evidence="3" id="KW-1185">Reference proteome</keyword>
<proteinExistence type="predicted"/>
<accession>A0AAV7LPP7</accession>
<evidence type="ECO:0000313" key="2">
    <source>
        <dbReference type="EMBL" id="KAJ1092545.1"/>
    </source>
</evidence>
<sequence length="154" mass="16046">MGSTPSLRPQGRSARPEPPSATPANHERGLGPERLLPGSPPGPLDARPTASFGPESSWRPSTLGGALNGGGPGPKSSCRGPGGRARGHVSAHTAILATPPWQHTLTLRLDLKLQKLDLTVNLTRLVKPGQKETLTHKITVIGQRVCSLSASSNP</sequence>
<dbReference type="AlphaFoldDB" id="A0AAV7LPP7"/>
<dbReference type="Proteomes" id="UP001066276">
    <property type="component" value="Chromosome 11"/>
</dbReference>
<evidence type="ECO:0000313" key="3">
    <source>
        <dbReference type="Proteomes" id="UP001066276"/>
    </source>
</evidence>
<reference evidence="2" key="1">
    <citation type="journal article" date="2022" name="bioRxiv">
        <title>Sequencing and chromosome-scale assembly of the giantPleurodeles waltlgenome.</title>
        <authorList>
            <person name="Brown T."/>
            <person name="Elewa A."/>
            <person name="Iarovenko S."/>
            <person name="Subramanian E."/>
            <person name="Araus A.J."/>
            <person name="Petzold A."/>
            <person name="Susuki M."/>
            <person name="Suzuki K.-i.T."/>
            <person name="Hayashi T."/>
            <person name="Toyoda A."/>
            <person name="Oliveira C."/>
            <person name="Osipova E."/>
            <person name="Leigh N.D."/>
            <person name="Simon A."/>
            <person name="Yun M.H."/>
        </authorList>
    </citation>
    <scope>NUCLEOTIDE SEQUENCE</scope>
    <source>
        <strain evidence="2">20211129_DDA</strain>
        <tissue evidence="2">Liver</tissue>
    </source>
</reference>
<gene>
    <name evidence="2" type="ORF">NDU88_005655</name>
</gene>
<protein>
    <submittedName>
        <fullName evidence="2">Uncharacterized protein</fullName>
    </submittedName>
</protein>
<feature type="region of interest" description="Disordered" evidence="1">
    <location>
        <begin position="1"/>
        <end position="90"/>
    </location>
</feature>
<organism evidence="2 3">
    <name type="scientific">Pleurodeles waltl</name>
    <name type="common">Iberian ribbed newt</name>
    <dbReference type="NCBI Taxonomy" id="8319"/>
    <lineage>
        <taxon>Eukaryota</taxon>
        <taxon>Metazoa</taxon>
        <taxon>Chordata</taxon>
        <taxon>Craniata</taxon>
        <taxon>Vertebrata</taxon>
        <taxon>Euteleostomi</taxon>
        <taxon>Amphibia</taxon>
        <taxon>Batrachia</taxon>
        <taxon>Caudata</taxon>
        <taxon>Salamandroidea</taxon>
        <taxon>Salamandridae</taxon>
        <taxon>Pleurodelinae</taxon>
        <taxon>Pleurodeles</taxon>
    </lineage>
</organism>